<evidence type="ECO:0000259" key="6">
    <source>
        <dbReference type="PROSITE" id="PS50850"/>
    </source>
</evidence>
<gene>
    <name evidence="7" type="ORF">FCC1311_043202</name>
</gene>
<evidence type="ECO:0000256" key="3">
    <source>
        <dbReference type="ARBA" id="ARBA00022989"/>
    </source>
</evidence>
<feature type="domain" description="Major facilitator superfamily (MFS) profile" evidence="6">
    <location>
        <begin position="34"/>
        <end position="451"/>
    </location>
</feature>
<feature type="transmembrane region" description="Helical" evidence="5">
    <location>
        <begin position="33"/>
        <end position="51"/>
    </location>
</feature>
<dbReference type="InterPro" id="IPR020846">
    <property type="entry name" value="MFS_dom"/>
</dbReference>
<feature type="transmembrane region" description="Helical" evidence="5">
    <location>
        <begin position="399"/>
        <end position="418"/>
    </location>
</feature>
<organism evidence="7 8">
    <name type="scientific">Hondaea fermentalgiana</name>
    <dbReference type="NCBI Taxonomy" id="2315210"/>
    <lineage>
        <taxon>Eukaryota</taxon>
        <taxon>Sar</taxon>
        <taxon>Stramenopiles</taxon>
        <taxon>Bigyra</taxon>
        <taxon>Labyrinthulomycetes</taxon>
        <taxon>Thraustochytrida</taxon>
        <taxon>Thraustochytriidae</taxon>
        <taxon>Hondaea</taxon>
    </lineage>
</organism>
<dbReference type="Gene3D" id="1.20.1250.20">
    <property type="entry name" value="MFS general substrate transporter like domains"/>
    <property type="match status" value="2"/>
</dbReference>
<dbReference type="SUPFAM" id="SSF103473">
    <property type="entry name" value="MFS general substrate transporter"/>
    <property type="match status" value="1"/>
</dbReference>
<comment type="subcellular location">
    <subcellularLocation>
        <location evidence="1">Membrane</location>
        <topology evidence="1">Multi-pass membrane protein</topology>
    </subcellularLocation>
</comment>
<dbReference type="InterPro" id="IPR011701">
    <property type="entry name" value="MFS"/>
</dbReference>
<protein>
    <submittedName>
        <fullName evidence="7">Vesicular glutamate transporter 1</fullName>
    </submittedName>
</protein>
<dbReference type="PROSITE" id="PS50850">
    <property type="entry name" value="MFS"/>
    <property type="match status" value="1"/>
</dbReference>
<feature type="transmembrane region" description="Helical" evidence="5">
    <location>
        <begin position="71"/>
        <end position="92"/>
    </location>
</feature>
<dbReference type="PANTHER" id="PTHR11662:SF399">
    <property type="entry name" value="FI19708P1-RELATED"/>
    <property type="match status" value="1"/>
</dbReference>
<evidence type="ECO:0000256" key="2">
    <source>
        <dbReference type="ARBA" id="ARBA00022692"/>
    </source>
</evidence>
<evidence type="ECO:0000313" key="7">
    <source>
        <dbReference type="EMBL" id="GBG28097.1"/>
    </source>
</evidence>
<name>A0A2R5GAR3_9STRA</name>
<dbReference type="GO" id="GO:0016020">
    <property type="term" value="C:membrane"/>
    <property type="evidence" value="ECO:0007669"/>
    <property type="project" value="UniProtKB-SubCell"/>
</dbReference>
<keyword evidence="8" id="KW-1185">Reference proteome</keyword>
<feature type="transmembrane region" description="Helical" evidence="5">
    <location>
        <begin position="336"/>
        <end position="359"/>
    </location>
</feature>
<sequence>MKASAASLEAGMAAKTEAKREQEDPLYIERRRLLVILCSFCTALSYCDRVNMSVAVTEMSKELQWDMHQRASVLAAFFWGYIWSQIPGAYLAQKYGGHVVLGVAAFAWSISTLIVPLLARYSHTYVVYGRILLGICEGSTFPVIYHLFASRVPKDERSRALGSINFGVFGGAVFSFAASPVMMHHFHWSSVFYFFGSLGMLWVLCWGLFAYYIDIPDGTTALPCMPPRAPATPSLMRAKPSAPSEGPTLLQQARLIVCHKVVGAIFYAHFCHNIAAFVLMSWLPTYFEEAFDLGGSSLALSCLPYIVMGVAVTFTSTHADRFIARGELPLSTVRRISTITGFVGAGTFMLLITTSSWVFSAITYMCLALACNGAGPVAGYEAAKLDVAAPEYVGRLQSISNTLAAFAGIIGVPTVAYIKEATGSWEAVFLVMGAVFYSAALVFHTFGHYSGKVVPG</sequence>
<accession>A0A2R5GAR3</accession>
<evidence type="ECO:0000313" key="8">
    <source>
        <dbReference type="Proteomes" id="UP000241890"/>
    </source>
</evidence>
<dbReference type="PANTHER" id="PTHR11662">
    <property type="entry name" value="SOLUTE CARRIER FAMILY 17"/>
    <property type="match status" value="1"/>
</dbReference>
<reference evidence="7 8" key="1">
    <citation type="submission" date="2017-12" db="EMBL/GenBank/DDBJ databases">
        <title>Sequencing, de novo assembly and annotation of complete genome of a new Thraustochytrid species, strain FCC1311.</title>
        <authorList>
            <person name="Sedici K."/>
            <person name="Godart F."/>
            <person name="Aiese Cigliano R."/>
            <person name="Sanseverino W."/>
            <person name="Barakat M."/>
            <person name="Ortet P."/>
            <person name="Marechal E."/>
            <person name="Cagnac O."/>
            <person name="Amato A."/>
        </authorList>
    </citation>
    <scope>NUCLEOTIDE SEQUENCE [LARGE SCALE GENOMIC DNA]</scope>
</reference>
<dbReference type="Proteomes" id="UP000241890">
    <property type="component" value="Unassembled WGS sequence"/>
</dbReference>
<dbReference type="OrthoDB" id="2250022at2759"/>
<comment type="caution">
    <text evidence="7">The sequence shown here is derived from an EMBL/GenBank/DDBJ whole genome shotgun (WGS) entry which is preliminary data.</text>
</comment>
<evidence type="ECO:0000256" key="4">
    <source>
        <dbReference type="ARBA" id="ARBA00023136"/>
    </source>
</evidence>
<feature type="transmembrane region" description="Helical" evidence="5">
    <location>
        <begin position="191"/>
        <end position="213"/>
    </location>
</feature>
<dbReference type="AlphaFoldDB" id="A0A2R5GAR3"/>
<dbReference type="InParanoid" id="A0A2R5GAR3"/>
<feature type="transmembrane region" description="Helical" evidence="5">
    <location>
        <begin position="261"/>
        <end position="283"/>
    </location>
</feature>
<feature type="transmembrane region" description="Helical" evidence="5">
    <location>
        <begin position="295"/>
        <end position="315"/>
    </location>
</feature>
<feature type="transmembrane region" description="Helical" evidence="5">
    <location>
        <begin position="425"/>
        <end position="446"/>
    </location>
</feature>
<feature type="transmembrane region" description="Helical" evidence="5">
    <location>
        <begin position="160"/>
        <end position="179"/>
    </location>
</feature>
<dbReference type="GO" id="GO:0022857">
    <property type="term" value="F:transmembrane transporter activity"/>
    <property type="evidence" value="ECO:0007669"/>
    <property type="project" value="InterPro"/>
</dbReference>
<evidence type="ECO:0000256" key="1">
    <source>
        <dbReference type="ARBA" id="ARBA00004141"/>
    </source>
</evidence>
<keyword evidence="2 5" id="KW-0812">Transmembrane</keyword>
<dbReference type="InterPro" id="IPR050382">
    <property type="entry name" value="MFS_Na/Anion_cotransporter"/>
</dbReference>
<keyword evidence="4 5" id="KW-0472">Membrane</keyword>
<dbReference type="Pfam" id="PF07690">
    <property type="entry name" value="MFS_1"/>
    <property type="match status" value="1"/>
</dbReference>
<evidence type="ECO:0000256" key="5">
    <source>
        <dbReference type="SAM" id="Phobius"/>
    </source>
</evidence>
<proteinExistence type="predicted"/>
<feature type="transmembrane region" description="Helical" evidence="5">
    <location>
        <begin position="125"/>
        <end position="148"/>
    </location>
</feature>
<keyword evidence="3 5" id="KW-1133">Transmembrane helix</keyword>
<dbReference type="InterPro" id="IPR036259">
    <property type="entry name" value="MFS_trans_sf"/>
</dbReference>
<feature type="transmembrane region" description="Helical" evidence="5">
    <location>
        <begin position="99"/>
        <end position="119"/>
    </location>
</feature>
<dbReference type="EMBL" id="BEYU01000039">
    <property type="protein sequence ID" value="GBG28097.1"/>
    <property type="molecule type" value="Genomic_DNA"/>
</dbReference>